<evidence type="ECO:0000313" key="8">
    <source>
        <dbReference type="EMBL" id="CAA6802469.1"/>
    </source>
</evidence>
<evidence type="ECO:0000256" key="4">
    <source>
        <dbReference type="ARBA" id="ARBA00022960"/>
    </source>
</evidence>
<keyword evidence="6" id="KW-0961">Cell wall biogenesis/degradation</keyword>
<dbReference type="AlphaFoldDB" id="A0A6S6SCT7"/>
<dbReference type="PANTHER" id="PTHR38477:SF1">
    <property type="entry name" value="MUREIN L,D-TRANSPEPTIDASE CATALYTIC DOMAIN FAMILY PROTEIN"/>
    <property type="match status" value="1"/>
</dbReference>
<name>A0A6S6SCT7_9BACT</name>
<feature type="signal peptide" evidence="7">
    <location>
        <begin position="1"/>
        <end position="20"/>
    </location>
</feature>
<dbReference type="GO" id="GO:0008360">
    <property type="term" value="P:regulation of cell shape"/>
    <property type="evidence" value="ECO:0007669"/>
    <property type="project" value="UniProtKB-KW"/>
</dbReference>
<dbReference type="CDD" id="cd16913">
    <property type="entry name" value="YkuD_like"/>
    <property type="match status" value="1"/>
</dbReference>
<dbReference type="InterPro" id="IPR032676">
    <property type="entry name" value="YkuD_2"/>
</dbReference>
<dbReference type="EMBL" id="CACVAR010000103">
    <property type="protein sequence ID" value="CAA6802469.1"/>
    <property type="molecule type" value="Genomic_DNA"/>
</dbReference>
<comment type="pathway">
    <text evidence="1">Cell wall biogenesis; peptidoglycan biosynthesis.</text>
</comment>
<gene>
    <name evidence="8" type="ORF">HELGO_WM34087</name>
</gene>
<protein>
    <submittedName>
        <fullName evidence="8">Uncharacterized protein</fullName>
    </submittedName>
</protein>
<keyword evidence="4" id="KW-0133">Cell shape</keyword>
<accession>A0A6S6SCT7</accession>
<feature type="chain" id="PRO_5028058080" evidence="7">
    <location>
        <begin position="21"/>
        <end position="213"/>
    </location>
</feature>
<keyword evidence="3" id="KW-0808">Transferase</keyword>
<comment type="similarity">
    <text evidence="2">Belongs to the YkuD family.</text>
</comment>
<sequence length="213" mass="24124">MKTKHLLFSSLLFFSLNSQASTSYGNMQHGNHLSVSQLHYVFNQVKRNSNVSQKALAKTFFYYENNRYAKGLSPNYVAIADYTKYASEKRLFIINLHTAEVTKYLVAHGRNSGARGDRVWSAGNTLGSYKTPTGFFKIGSKEGITSKKKYNYLGLDGLEWKNRNAKQREIILHTASYVGTAGRSLGCFAIQPEDKWQVFSKMKRALLFSYVGD</sequence>
<dbReference type="Pfam" id="PF13645">
    <property type="entry name" value="YkuD_2"/>
    <property type="match status" value="1"/>
</dbReference>
<evidence type="ECO:0000256" key="6">
    <source>
        <dbReference type="ARBA" id="ARBA00023316"/>
    </source>
</evidence>
<dbReference type="GO" id="GO:0016740">
    <property type="term" value="F:transferase activity"/>
    <property type="evidence" value="ECO:0007669"/>
    <property type="project" value="UniProtKB-KW"/>
</dbReference>
<evidence type="ECO:0000256" key="7">
    <source>
        <dbReference type="SAM" id="SignalP"/>
    </source>
</evidence>
<keyword evidence="5" id="KW-0573">Peptidoglycan synthesis</keyword>
<dbReference type="GO" id="GO:0009252">
    <property type="term" value="P:peptidoglycan biosynthetic process"/>
    <property type="evidence" value="ECO:0007669"/>
    <property type="project" value="UniProtKB-UniPathway"/>
</dbReference>
<dbReference type="UniPathway" id="UPA00219"/>
<evidence type="ECO:0000256" key="3">
    <source>
        <dbReference type="ARBA" id="ARBA00022679"/>
    </source>
</evidence>
<reference evidence="8" key="1">
    <citation type="submission" date="2020-01" db="EMBL/GenBank/DDBJ databases">
        <authorList>
            <person name="Meier V. D."/>
            <person name="Meier V D."/>
        </authorList>
    </citation>
    <scope>NUCLEOTIDE SEQUENCE</scope>
    <source>
        <strain evidence="8">HLG_WM_MAG_03</strain>
    </source>
</reference>
<keyword evidence="7" id="KW-0732">Signal</keyword>
<dbReference type="InterPro" id="IPR038063">
    <property type="entry name" value="Transpep_catalytic_dom"/>
</dbReference>
<proteinExistence type="inferred from homology"/>
<organism evidence="8">
    <name type="scientific">uncultured Sulfurovum sp</name>
    <dbReference type="NCBI Taxonomy" id="269237"/>
    <lineage>
        <taxon>Bacteria</taxon>
        <taxon>Pseudomonadati</taxon>
        <taxon>Campylobacterota</taxon>
        <taxon>Epsilonproteobacteria</taxon>
        <taxon>Campylobacterales</taxon>
        <taxon>Sulfurovaceae</taxon>
        <taxon>Sulfurovum</taxon>
        <taxon>environmental samples</taxon>
    </lineage>
</organism>
<dbReference type="InterPro" id="IPR005490">
    <property type="entry name" value="LD_TPept_cat_dom"/>
</dbReference>
<dbReference type="GO" id="GO:0004180">
    <property type="term" value="F:carboxypeptidase activity"/>
    <property type="evidence" value="ECO:0007669"/>
    <property type="project" value="UniProtKB-ARBA"/>
</dbReference>
<evidence type="ECO:0000256" key="2">
    <source>
        <dbReference type="ARBA" id="ARBA00005992"/>
    </source>
</evidence>
<dbReference type="PANTHER" id="PTHR38477">
    <property type="entry name" value="HYPOTHETICAL EXPORTED PROTEIN"/>
    <property type="match status" value="1"/>
</dbReference>
<dbReference type="GO" id="GO:0071555">
    <property type="term" value="P:cell wall organization"/>
    <property type="evidence" value="ECO:0007669"/>
    <property type="project" value="UniProtKB-KW"/>
</dbReference>
<evidence type="ECO:0000256" key="1">
    <source>
        <dbReference type="ARBA" id="ARBA00004752"/>
    </source>
</evidence>
<dbReference type="Gene3D" id="2.40.440.10">
    <property type="entry name" value="L,D-transpeptidase catalytic domain-like"/>
    <property type="match status" value="1"/>
</dbReference>
<evidence type="ECO:0000256" key="5">
    <source>
        <dbReference type="ARBA" id="ARBA00022984"/>
    </source>
</evidence>